<evidence type="ECO:0000256" key="1">
    <source>
        <dbReference type="SAM" id="MobiDB-lite"/>
    </source>
</evidence>
<feature type="region of interest" description="Disordered" evidence="1">
    <location>
        <begin position="605"/>
        <end position="654"/>
    </location>
</feature>
<name>A0A6C0E8T9_9ZZZZ</name>
<dbReference type="SUPFAM" id="SSF52540">
    <property type="entry name" value="P-loop containing nucleoside triphosphate hydrolases"/>
    <property type="match status" value="2"/>
</dbReference>
<reference evidence="2" key="1">
    <citation type="journal article" date="2020" name="Nature">
        <title>Giant virus diversity and host interactions through global metagenomics.</title>
        <authorList>
            <person name="Schulz F."/>
            <person name="Roux S."/>
            <person name="Paez-Espino D."/>
            <person name="Jungbluth S."/>
            <person name="Walsh D.A."/>
            <person name="Denef V.J."/>
            <person name="McMahon K.D."/>
            <person name="Konstantinidis K.T."/>
            <person name="Eloe-Fadrosh E.A."/>
            <person name="Kyrpides N.C."/>
            <person name="Woyke T."/>
        </authorList>
    </citation>
    <scope>NUCLEOTIDE SEQUENCE</scope>
    <source>
        <strain evidence="2">GVMAG-M-3300023179-132</strain>
    </source>
</reference>
<proteinExistence type="predicted"/>
<protein>
    <submittedName>
        <fullName evidence="2">Uncharacterized protein</fullName>
    </submittedName>
</protein>
<evidence type="ECO:0000313" key="2">
    <source>
        <dbReference type="EMBL" id="QHT23835.1"/>
    </source>
</evidence>
<accession>A0A6C0E8T9</accession>
<dbReference type="AlphaFoldDB" id="A0A6C0E8T9"/>
<dbReference type="InterPro" id="IPR027417">
    <property type="entry name" value="P-loop_NTPase"/>
</dbReference>
<organism evidence="2">
    <name type="scientific">viral metagenome</name>
    <dbReference type="NCBI Taxonomy" id="1070528"/>
    <lineage>
        <taxon>unclassified sequences</taxon>
        <taxon>metagenomes</taxon>
        <taxon>organismal metagenomes</taxon>
    </lineage>
</organism>
<sequence length="834" mass="95386">MDLKQRKLNKSEWESIEVPVSSSENDVLKMIIAGFHDVNTKTNNHLSLISYLKIELTPKMEDYLYTKYFKPKVDKVEVDTRIMIPEYNITHVDSNIQIKGADKIRLERNDDANILSQNIYEHILLNHIEKIIYYKKKGDKKQMSFHYFTLYKLARNTISNVNRHIAEVSKKILDSVETDIDISLVINNAVEFIERNESLLKYSDMELYSHQKEIFTLCKSPNPKLILYMAPTGTGKTLTPIGLSESHRIIFVCAARHVGVALAKSAISVNKKVAFAFGCGSAADIRLHYFAAKEYTKHKKSGGIGKVDNSIGDDVEIMICDIKSYLPAMFYMKSFNKDEKLIVYWDEPTITMDYENHEFHDIIKQNWAENLIPNMVLSSATLPKLNELDTTIPDFKNKFPGAEIHNIISHDCKKSIPIVNKDGFVVLPHYLSENYDDIKQTIAHCENNLTLLRYFDLNEIVKFVSYVHEQKLSKIRLERYFEDLNSVNMTTIKLYYLNMLKSFDSEKWVAIYAHFAASRNAKILTRDKPGTTGVLVTTKDAYSLTDGPTIFITDEIEKIAKFCIQQAAIPAIVMDDLMKKIEYNNTLNEKLNELERELDFVKEQAEQSMQNGVSGQGGGVSVQGRSKSTKDFKKLNRDTDGAAGGGGGSSKSEISKLTQQINSIRSILKPATLNDTFVPNKHHHLQKWAEGMVSKASFTSDIPDEIVNEIMLLNGIEDTWKILLMMGIGVFINHENITYTEIMKKMADEQKLYMIIASSDYIYGTNYQFCHGYLSKDLNLTQEKLIQAMGRVGRNNIQQDYTLRFRDDSQIVKLFTHNADKPEIRNMNKLFSCD</sequence>
<dbReference type="EMBL" id="MN739735">
    <property type="protein sequence ID" value="QHT23835.1"/>
    <property type="molecule type" value="Genomic_DNA"/>
</dbReference>
<feature type="compositionally biased region" description="Basic and acidic residues" evidence="1">
    <location>
        <begin position="628"/>
        <end position="640"/>
    </location>
</feature>